<feature type="transmembrane region" description="Helical" evidence="1">
    <location>
        <begin position="132"/>
        <end position="152"/>
    </location>
</feature>
<dbReference type="InterPro" id="IPR035919">
    <property type="entry name" value="EAL_sf"/>
</dbReference>
<dbReference type="CDD" id="cd01948">
    <property type="entry name" value="EAL"/>
    <property type="match status" value="1"/>
</dbReference>
<reference evidence="4" key="1">
    <citation type="journal article" date="2014" name="Int. J. Syst. Evol. Microbiol.">
        <title>Complete genome sequence of Corynebacterium casei LMG S-19264T (=DSM 44701T), isolated from a smear-ripened cheese.</title>
        <authorList>
            <consortium name="US DOE Joint Genome Institute (JGI-PGF)"/>
            <person name="Walter F."/>
            <person name="Albersmeier A."/>
            <person name="Kalinowski J."/>
            <person name="Ruckert C."/>
        </authorList>
    </citation>
    <scope>NUCLEOTIDE SEQUENCE</scope>
    <source>
        <strain evidence="4">CGMCC 1.12408</strain>
    </source>
</reference>
<dbReference type="Gene3D" id="3.20.20.450">
    <property type="entry name" value="EAL domain"/>
    <property type="match status" value="1"/>
</dbReference>
<dbReference type="Gene3D" id="3.30.70.270">
    <property type="match status" value="1"/>
</dbReference>
<dbReference type="PROSITE" id="PS50887">
    <property type="entry name" value="GGDEF"/>
    <property type="match status" value="1"/>
</dbReference>
<feature type="transmembrane region" description="Helical" evidence="1">
    <location>
        <begin position="103"/>
        <end position="120"/>
    </location>
</feature>
<dbReference type="AlphaFoldDB" id="A0A916S1E1"/>
<feature type="transmembrane region" description="Helical" evidence="1">
    <location>
        <begin position="32"/>
        <end position="51"/>
    </location>
</feature>
<proteinExistence type="predicted"/>
<dbReference type="InterPro" id="IPR001633">
    <property type="entry name" value="EAL_dom"/>
</dbReference>
<dbReference type="InterPro" id="IPR043128">
    <property type="entry name" value="Rev_trsase/Diguanyl_cyclase"/>
</dbReference>
<evidence type="ECO:0000256" key="1">
    <source>
        <dbReference type="SAM" id="Phobius"/>
    </source>
</evidence>
<feature type="domain" description="GGDEF" evidence="3">
    <location>
        <begin position="290"/>
        <end position="422"/>
    </location>
</feature>
<keyword evidence="5" id="KW-1185">Reference proteome</keyword>
<dbReference type="SMART" id="SM00267">
    <property type="entry name" value="GGDEF"/>
    <property type="match status" value="1"/>
</dbReference>
<feature type="domain" description="EAL" evidence="2">
    <location>
        <begin position="431"/>
        <end position="680"/>
    </location>
</feature>
<evidence type="ECO:0000313" key="5">
    <source>
        <dbReference type="Proteomes" id="UP000613512"/>
    </source>
</evidence>
<evidence type="ECO:0000259" key="3">
    <source>
        <dbReference type="PROSITE" id="PS50887"/>
    </source>
</evidence>
<dbReference type="Pfam" id="PF00563">
    <property type="entry name" value="EAL"/>
    <property type="match status" value="1"/>
</dbReference>
<dbReference type="InterPro" id="IPR000160">
    <property type="entry name" value="GGDEF_dom"/>
</dbReference>
<sequence length="680" mass="78233">MVNTGLVLFLISNGIWLFFLLTNIFLDFPQTAWIFWVLADVLFLAALIYKLRLLYKSNSMGPFLFNIIIFMIAATTFSIHFLINPIVDISKQYQSSLFLNTLYPILDLAIAFVIINIYYMTRHKKERLTYQFLTLGFFVQIITDTVYAVLLINDKYTYGSVIDPLWILAILFIGYSGLYVEEEEEEKFWIFRSKLVTSVDNGLIFNASVIILTALVLESNNWEWDSLTFGLVISIIFIVIRQIIIIKQNRSLLEELWHSAYHDKLTGLTNRTSFLRDIKDLIKFSKQKKKKFAIFLFDFDRFKNINDTLGHNVGNQVLRECAVQLKKSISEVDRVYRLGGDEFTIILQDKSKESCKRVAESILNHFANPLLFNQYHISIKPSIGISIFPDNGETIEKLMKNADISMYLAKSRGGNQYTFYNSELNNMVERKMMMEHDLERAIQKGQFILHYQPKINLQTRKIVGVEALVRWKHPLLGTVPPTEFIAIAEETGQIVAIGNWVLHTACNQIKKWKQMGYDHLHMAINVSARQFEDKNFISDVKEIIDKTGVHPSDIELEITESVVKNIADSSRILKELDLMGIRASLDDFGTGYSSLSVLKDLLIDAIKIDRSFIQEHTDADIAMMKSIMNIGFNFNLEVIVEGIEHEQQVEALLAISNRTIFGQGYLFSKPASAEEIEKLF</sequence>
<dbReference type="FunFam" id="3.30.70.270:FF:000001">
    <property type="entry name" value="Diguanylate cyclase domain protein"/>
    <property type="match status" value="1"/>
</dbReference>
<evidence type="ECO:0000259" key="2">
    <source>
        <dbReference type="PROSITE" id="PS50883"/>
    </source>
</evidence>
<dbReference type="PANTHER" id="PTHR44757">
    <property type="entry name" value="DIGUANYLATE CYCLASE DGCP"/>
    <property type="match status" value="1"/>
</dbReference>
<dbReference type="Proteomes" id="UP000613512">
    <property type="component" value="Unassembled WGS sequence"/>
</dbReference>
<feature type="transmembrane region" description="Helical" evidence="1">
    <location>
        <begin position="229"/>
        <end position="246"/>
    </location>
</feature>
<feature type="transmembrane region" description="Helical" evidence="1">
    <location>
        <begin position="7"/>
        <end position="26"/>
    </location>
</feature>
<keyword evidence="1" id="KW-1133">Transmembrane helix</keyword>
<protein>
    <recommendedName>
        <fullName evidence="6">Diguanylate cyclase (GGDEF)-like protein</fullName>
    </recommendedName>
</protein>
<evidence type="ECO:0008006" key="6">
    <source>
        <dbReference type="Google" id="ProtNLM"/>
    </source>
</evidence>
<keyword evidence="1" id="KW-0812">Transmembrane</keyword>
<dbReference type="CDD" id="cd01949">
    <property type="entry name" value="GGDEF"/>
    <property type="match status" value="1"/>
</dbReference>
<keyword evidence="1" id="KW-0472">Membrane</keyword>
<dbReference type="Pfam" id="PF00990">
    <property type="entry name" value="GGDEF"/>
    <property type="match status" value="1"/>
</dbReference>
<organism evidence="4 5">
    <name type="scientific">Ornithinibacillus halotolerans</name>
    <dbReference type="NCBI Taxonomy" id="1274357"/>
    <lineage>
        <taxon>Bacteria</taxon>
        <taxon>Bacillati</taxon>
        <taxon>Bacillota</taxon>
        <taxon>Bacilli</taxon>
        <taxon>Bacillales</taxon>
        <taxon>Bacillaceae</taxon>
        <taxon>Ornithinibacillus</taxon>
    </lineage>
</organism>
<feature type="transmembrane region" description="Helical" evidence="1">
    <location>
        <begin position="63"/>
        <end position="83"/>
    </location>
</feature>
<gene>
    <name evidence="4" type="ORF">GCM10008025_24340</name>
</gene>
<dbReference type="SUPFAM" id="SSF55073">
    <property type="entry name" value="Nucleotide cyclase"/>
    <property type="match status" value="1"/>
</dbReference>
<dbReference type="PANTHER" id="PTHR44757:SF2">
    <property type="entry name" value="BIOFILM ARCHITECTURE MAINTENANCE PROTEIN MBAA"/>
    <property type="match status" value="1"/>
</dbReference>
<dbReference type="InterPro" id="IPR052155">
    <property type="entry name" value="Biofilm_reg_signaling"/>
</dbReference>
<dbReference type="NCBIfam" id="TIGR00254">
    <property type="entry name" value="GGDEF"/>
    <property type="match status" value="1"/>
</dbReference>
<name>A0A916S1E1_9BACI</name>
<evidence type="ECO:0000313" key="4">
    <source>
        <dbReference type="EMBL" id="GGA80061.1"/>
    </source>
</evidence>
<dbReference type="PROSITE" id="PS50883">
    <property type="entry name" value="EAL"/>
    <property type="match status" value="1"/>
</dbReference>
<reference evidence="4" key="2">
    <citation type="submission" date="2020-09" db="EMBL/GenBank/DDBJ databases">
        <authorList>
            <person name="Sun Q."/>
            <person name="Zhou Y."/>
        </authorList>
    </citation>
    <scope>NUCLEOTIDE SEQUENCE</scope>
    <source>
        <strain evidence="4">CGMCC 1.12408</strain>
    </source>
</reference>
<dbReference type="SMART" id="SM00052">
    <property type="entry name" value="EAL"/>
    <property type="match status" value="1"/>
</dbReference>
<feature type="transmembrane region" description="Helical" evidence="1">
    <location>
        <begin position="201"/>
        <end position="217"/>
    </location>
</feature>
<comment type="caution">
    <text evidence="4">The sequence shown here is derived from an EMBL/GenBank/DDBJ whole genome shotgun (WGS) entry which is preliminary data.</text>
</comment>
<dbReference type="EMBL" id="BMEY01000012">
    <property type="protein sequence ID" value="GGA80061.1"/>
    <property type="molecule type" value="Genomic_DNA"/>
</dbReference>
<dbReference type="InterPro" id="IPR029787">
    <property type="entry name" value="Nucleotide_cyclase"/>
</dbReference>
<dbReference type="SUPFAM" id="SSF141868">
    <property type="entry name" value="EAL domain-like"/>
    <property type="match status" value="1"/>
</dbReference>
<feature type="transmembrane region" description="Helical" evidence="1">
    <location>
        <begin position="164"/>
        <end position="180"/>
    </location>
</feature>
<accession>A0A916S1E1</accession>